<comment type="similarity">
    <text evidence="5">Belongs to the protein kinase superfamily. Ser/Thr protein kinase family. GCN2 subfamily.</text>
</comment>
<feature type="compositionally biased region" description="Low complexity" evidence="7">
    <location>
        <begin position="23"/>
        <end position="35"/>
    </location>
</feature>
<name>A0ABP1DL68_9APHY</name>
<evidence type="ECO:0000256" key="7">
    <source>
        <dbReference type="SAM" id="MobiDB-lite"/>
    </source>
</evidence>
<feature type="domain" description="Protein kinase" evidence="8">
    <location>
        <begin position="833"/>
        <end position="1128"/>
    </location>
</feature>
<keyword evidence="3" id="KW-0418">Kinase</keyword>
<feature type="region of interest" description="Disordered" evidence="7">
    <location>
        <begin position="1"/>
        <end position="162"/>
    </location>
</feature>
<feature type="region of interest" description="Disordered" evidence="7">
    <location>
        <begin position="498"/>
        <end position="531"/>
    </location>
</feature>
<sequence>MLATTPTSEYVRKSRRDINISTPPRYSGPSSYRSPLLTPSPLKRHTAPMDEDDLFSSPLPSAYNSRREHPARRPRDDDDEDDDGLFAIPQSRALFPPSSSPVPLRTPIRHSGRVLSPERPALSVKHLNSPSTTTQGTKRKPTPASTTPVRRRTLTPLNTTSNLAVDDGESVLGFDRLAPLPAPRFNLRTPQNKTDTETTLKRQADSMTRLRINDMGQSGDESGYDSGGDFPDAGKTLFPSSAAKGRAKQRPPPLQSPRVQLLMKEGQSKEGEVVEAMSPGGHITKRRARSRPVSAELLLSIQTTPEEQKAKSRVQSPSTIAFPPRSALRSRQLSYSSTTSSDVGSPPRFRPTTATLPRLQTETAFAPPRTALNRLDSVSSATLFFGPAIPQPNKPNTASKDVPMNVDVPARRSLDNNRNSDEKSGGATPWLFSGAASPQTRTLLQVDSDEEADFFFSSSSGPADSSFTFSLTGETPSPKKKRRTESVELLPKKFRPRDSGVVLDESDDGSYEGLPRASTSVSTMNSESDGEALVTPGFGPSAGSGWPNVGIYNLDEDEDGHFGGALGGERSVDAFIMRTLTAGAKLSKGEAAKRPPGTPVKRVKTSHIIDRPWQSAVASKIGFPDFDDPHSAGVKAAKKGKPRKSLPAAFPVTTKPARTERQRRDALNFGSTGLNMEVDADGDEEEASPTMRRDARYEGLGLGRPAVHPLARPGTDVKGGRTSWLMRRSSSGAFSSGSETSTAATPTRLTYKDWTLKLPMLSAGSASTSTSTSATESPTADAMTRHLSGVSPKKGAFAVPAQPRSSNPFGPFLRTRRSMAFGEEQLGRFERDFVEIDELGRGEFGRVMKARYKQGSQEVFAVKKSKRFEGVKHRLRLREEVEILKHLSQFAGAQGHGTQVQTRSQAHPAALGRHPNVLGYIDSWEEDETLFIQTELCELGNFANFLWEYGKMFPKLDEERVWKILADLSDGLSFIHDAGVIHLDLKPANIFISGEGRFKIGDFGMASIWPRPPTQTIGSNGTPMPSGSGQSESFEREGDKLYLAPEVLQGKYGKAADIFSLGMTMLETATNIVVPDQGESWHRLRHEDFAQVDFTGVSRELVELIKHMMRSDPALRIEAGLVAAHPIVIRARSHMEALREERGPVFGASPLSSVGEGWLEDLVDRDVERMDIGF</sequence>
<dbReference type="SMART" id="SM00220">
    <property type="entry name" value="S_TKc"/>
    <property type="match status" value="1"/>
</dbReference>
<dbReference type="Gene3D" id="1.10.510.10">
    <property type="entry name" value="Transferase(Phosphotransferase) domain 1"/>
    <property type="match status" value="1"/>
</dbReference>
<evidence type="ECO:0000259" key="8">
    <source>
        <dbReference type="PROSITE" id="PS50011"/>
    </source>
</evidence>
<keyword evidence="4 6" id="KW-0067">ATP-binding</keyword>
<evidence type="ECO:0000313" key="10">
    <source>
        <dbReference type="Proteomes" id="UP001497453"/>
    </source>
</evidence>
<dbReference type="InterPro" id="IPR000719">
    <property type="entry name" value="Prot_kinase_dom"/>
</dbReference>
<dbReference type="InterPro" id="IPR008271">
    <property type="entry name" value="Ser/Thr_kinase_AS"/>
</dbReference>
<evidence type="ECO:0000256" key="6">
    <source>
        <dbReference type="PROSITE-ProRule" id="PRU10141"/>
    </source>
</evidence>
<evidence type="ECO:0000313" key="9">
    <source>
        <dbReference type="EMBL" id="CAL1707699.1"/>
    </source>
</evidence>
<dbReference type="Pfam" id="PF00069">
    <property type="entry name" value="Pkinase"/>
    <property type="match status" value="1"/>
</dbReference>
<evidence type="ECO:0000256" key="3">
    <source>
        <dbReference type="ARBA" id="ARBA00022777"/>
    </source>
</evidence>
<dbReference type="InterPro" id="IPR050339">
    <property type="entry name" value="CC_SR_Kinase"/>
</dbReference>
<dbReference type="Proteomes" id="UP001497453">
    <property type="component" value="Chromosome 4"/>
</dbReference>
<dbReference type="EMBL" id="OZ037947">
    <property type="protein sequence ID" value="CAL1707699.1"/>
    <property type="molecule type" value="Genomic_DNA"/>
</dbReference>
<feature type="binding site" evidence="6">
    <location>
        <position position="864"/>
    </location>
    <ligand>
        <name>ATP</name>
        <dbReference type="ChEBI" id="CHEBI:30616"/>
    </ligand>
</feature>
<feature type="region of interest" description="Disordered" evidence="7">
    <location>
        <begin position="466"/>
        <end position="485"/>
    </location>
</feature>
<protein>
    <recommendedName>
        <fullName evidence="8">Protein kinase domain-containing protein</fullName>
    </recommendedName>
</protein>
<keyword evidence="10" id="KW-1185">Reference proteome</keyword>
<feature type="compositionally biased region" description="Basic and acidic residues" evidence="7">
    <location>
        <begin position="65"/>
        <end position="76"/>
    </location>
</feature>
<feature type="region of interest" description="Disordered" evidence="7">
    <location>
        <begin position="180"/>
        <end position="353"/>
    </location>
</feature>
<dbReference type="PANTHER" id="PTHR11042">
    <property type="entry name" value="EUKARYOTIC TRANSLATION INITIATION FACTOR 2-ALPHA KINASE EIF2-ALPHA KINASE -RELATED"/>
    <property type="match status" value="1"/>
</dbReference>
<evidence type="ECO:0000256" key="5">
    <source>
        <dbReference type="ARBA" id="ARBA00037982"/>
    </source>
</evidence>
<feature type="compositionally biased region" description="Low complexity" evidence="7">
    <location>
        <begin position="329"/>
        <end position="341"/>
    </location>
</feature>
<dbReference type="PROSITE" id="PS50011">
    <property type="entry name" value="PROTEIN_KINASE_DOM"/>
    <property type="match status" value="1"/>
</dbReference>
<dbReference type="PROSITE" id="PS00108">
    <property type="entry name" value="PROTEIN_KINASE_ST"/>
    <property type="match status" value="1"/>
</dbReference>
<dbReference type="SUPFAM" id="SSF56112">
    <property type="entry name" value="Protein kinase-like (PK-like)"/>
    <property type="match status" value="1"/>
</dbReference>
<keyword evidence="1" id="KW-0808">Transferase</keyword>
<accession>A0ABP1DL68</accession>
<dbReference type="Gene3D" id="3.30.200.20">
    <property type="entry name" value="Phosphorylase Kinase, domain 1"/>
    <property type="match status" value="1"/>
</dbReference>
<dbReference type="PROSITE" id="PS00107">
    <property type="entry name" value="PROTEIN_KINASE_ATP"/>
    <property type="match status" value="1"/>
</dbReference>
<dbReference type="InterPro" id="IPR011009">
    <property type="entry name" value="Kinase-like_dom_sf"/>
</dbReference>
<feature type="compositionally biased region" description="Basic and acidic residues" evidence="7">
    <location>
        <begin position="194"/>
        <end position="204"/>
    </location>
</feature>
<dbReference type="InterPro" id="IPR017441">
    <property type="entry name" value="Protein_kinase_ATP_BS"/>
</dbReference>
<feature type="region of interest" description="Disordered" evidence="7">
    <location>
        <begin position="1014"/>
        <end position="1035"/>
    </location>
</feature>
<feature type="region of interest" description="Disordered" evidence="7">
    <location>
        <begin position="410"/>
        <end position="433"/>
    </location>
</feature>
<feature type="compositionally biased region" description="Basic and acidic residues" evidence="7">
    <location>
        <begin position="410"/>
        <end position="424"/>
    </location>
</feature>
<feature type="compositionally biased region" description="Polar residues" evidence="7">
    <location>
        <begin position="126"/>
        <end position="136"/>
    </location>
</feature>
<organism evidence="9 10">
    <name type="scientific">Somion occarium</name>
    <dbReference type="NCBI Taxonomy" id="3059160"/>
    <lineage>
        <taxon>Eukaryota</taxon>
        <taxon>Fungi</taxon>
        <taxon>Dikarya</taxon>
        <taxon>Basidiomycota</taxon>
        <taxon>Agaricomycotina</taxon>
        <taxon>Agaricomycetes</taxon>
        <taxon>Polyporales</taxon>
        <taxon>Cerrenaceae</taxon>
        <taxon>Somion</taxon>
    </lineage>
</organism>
<keyword evidence="2 6" id="KW-0547">Nucleotide-binding</keyword>
<reference evidence="10" key="1">
    <citation type="submission" date="2024-04" db="EMBL/GenBank/DDBJ databases">
        <authorList>
            <person name="Shaw F."/>
            <person name="Minotto A."/>
        </authorList>
    </citation>
    <scope>NUCLEOTIDE SEQUENCE [LARGE SCALE GENOMIC DNA]</scope>
</reference>
<feature type="compositionally biased region" description="Polar residues" evidence="7">
    <location>
        <begin position="1014"/>
        <end position="1032"/>
    </location>
</feature>
<feature type="compositionally biased region" description="Polar residues" evidence="7">
    <location>
        <begin position="517"/>
        <end position="527"/>
    </location>
</feature>
<proteinExistence type="inferred from homology"/>
<evidence type="ECO:0000256" key="2">
    <source>
        <dbReference type="ARBA" id="ARBA00022741"/>
    </source>
</evidence>
<evidence type="ECO:0000256" key="1">
    <source>
        <dbReference type="ARBA" id="ARBA00022679"/>
    </source>
</evidence>
<evidence type="ECO:0000256" key="4">
    <source>
        <dbReference type="ARBA" id="ARBA00022840"/>
    </source>
</evidence>
<gene>
    <name evidence="9" type="ORF">GFSPODELE1_LOCUS6491</name>
</gene>